<comment type="caution">
    <text evidence="1">The sequence shown here is derived from an EMBL/GenBank/DDBJ whole genome shotgun (WGS) entry which is preliminary data.</text>
</comment>
<organism evidence="1 2">
    <name type="scientific">Pseudomonas syringae pv. theae</name>
    <dbReference type="NCBI Taxonomy" id="103985"/>
    <lineage>
        <taxon>Bacteria</taxon>
        <taxon>Pseudomonadati</taxon>
        <taxon>Pseudomonadota</taxon>
        <taxon>Gammaproteobacteria</taxon>
        <taxon>Pseudomonadales</taxon>
        <taxon>Pseudomonadaceae</taxon>
        <taxon>Pseudomonas</taxon>
        <taxon>Pseudomonas syringae</taxon>
    </lineage>
</organism>
<proteinExistence type="predicted"/>
<evidence type="ECO:0000313" key="2">
    <source>
        <dbReference type="Proteomes" id="UP000282636"/>
    </source>
</evidence>
<accession>A0A3M5MRC1</accession>
<dbReference type="Proteomes" id="UP000282636">
    <property type="component" value="Unassembled WGS sequence"/>
</dbReference>
<dbReference type="AlphaFoldDB" id="A0A3M5MRC1"/>
<name>A0A3M5MRC1_PSESX</name>
<protein>
    <submittedName>
        <fullName evidence="1">Uncharacterized protein</fullName>
    </submittedName>
</protein>
<evidence type="ECO:0000313" key="1">
    <source>
        <dbReference type="EMBL" id="RMT62699.1"/>
    </source>
</evidence>
<dbReference type="EMBL" id="RBTL01000260">
    <property type="protein sequence ID" value="RMT62699.1"/>
    <property type="molecule type" value="Genomic_DNA"/>
</dbReference>
<gene>
    <name evidence="1" type="ORF">ALP44_200107</name>
</gene>
<reference evidence="1 2" key="1">
    <citation type="submission" date="2018-08" db="EMBL/GenBank/DDBJ databases">
        <title>Recombination of ecologically and evolutionarily significant loci maintains genetic cohesion in the Pseudomonas syringae species complex.</title>
        <authorList>
            <person name="Dillon M."/>
            <person name="Thakur S."/>
            <person name="Almeida R.N.D."/>
            <person name="Weir B.S."/>
            <person name="Guttman D.S."/>
        </authorList>
    </citation>
    <scope>NUCLEOTIDE SEQUENCE [LARGE SCALE GENOMIC DNA]</scope>
    <source>
        <strain evidence="1 2">ICMP 3934</strain>
    </source>
</reference>
<sequence length="37" mass="4375">MLKHINPGIQWFLRLVLSSVASQLVRWALRNALDWLE</sequence>